<dbReference type="InterPro" id="IPR009061">
    <property type="entry name" value="DNA-bd_dom_put_sf"/>
</dbReference>
<protein>
    <submittedName>
        <fullName evidence="3">Uncharacterized protein</fullName>
    </submittedName>
</protein>
<dbReference type="Gene3D" id="1.10.1660.10">
    <property type="match status" value="1"/>
</dbReference>
<evidence type="ECO:0000256" key="2">
    <source>
        <dbReference type="SAM" id="Phobius"/>
    </source>
</evidence>
<evidence type="ECO:0000313" key="4">
    <source>
        <dbReference type="Proteomes" id="UP000287155"/>
    </source>
</evidence>
<organism evidence="3 4">
    <name type="scientific">Thermus scotoductus</name>
    <dbReference type="NCBI Taxonomy" id="37636"/>
    <lineage>
        <taxon>Bacteria</taxon>
        <taxon>Thermotogati</taxon>
        <taxon>Deinococcota</taxon>
        <taxon>Deinococci</taxon>
        <taxon>Thermales</taxon>
        <taxon>Thermaceae</taxon>
        <taxon>Thermus</taxon>
    </lineage>
</organism>
<sequence length="228" mass="24960">MPGSDEWRYDAFSGEWLTTGDVARRLGLSPGTVRHYAEVLRERGYPLRQGEEGEWLWPPEVVELVRVAYHAARCLSPRLSLEDMLDLLERTATYTLTRRGETLHDLVARVRQAVGNLSREREALEEAVEEIREAARGARAAMERAASGVQGELARTLAQVKEQVNTQLAGANWGYVLSGVALVVLAVGFVVQALGGGQEAGAVERILKVVPYLATALAGGVVGWWLRG</sequence>
<comment type="caution">
    <text evidence="3">The sequence shown here is derived from an EMBL/GenBank/DDBJ whole genome shotgun (WGS) entry which is preliminary data.</text>
</comment>
<dbReference type="RefSeq" id="WP_126204997.1">
    <property type="nucleotide sequence ID" value="NZ_PEMJ01000340.1"/>
</dbReference>
<name>A0A430UTD2_THESC</name>
<feature type="coiled-coil region" evidence="1">
    <location>
        <begin position="107"/>
        <end position="144"/>
    </location>
</feature>
<dbReference type="Proteomes" id="UP000287155">
    <property type="component" value="Unassembled WGS sequence"/>
</dbReference>
<dbReference type="AlphaFoldDB" id="A0A430UTD2"/>
<dbReference type="EMBL" id="PEMJ01000340">
    <property type="protein sequence ID" value="RTI11855.1"/>
    <property type="molecule type" value="Genomic_DNA"/>
</dbReference>
<keyword evidence="1" id="KW-0175">Coiled coil</keyword>
<gene>
    <name evidence="3" type="ORF">CSW27_11515</name>
</gene>
<keyword evidence="2" id="KW-0472">Membrane</keyword>
<evidence type="ECO:0000256" key="1">
    <source>
        <dbReference type="SAM" id="Coils"/>
    </source>
</evidence>
<dbReference type="SUPFAM" id="SSF46955">
    <property type="entry name" value="Putative DNA-binding domain"/>
    <property type="match status" value="1"/>
</dbReference>
<keyword evidence="2" id="KW-1133">Transmembrane helix</keyword>
<reference evidence="3 4" key="1">
    <citation type="journal article" date="2019" name="Extremophiles">
        <title>Biogeography of thermophiles and predominance of Thermus scotoductus in domestic water heaters.</title>
        <authorList>
            <person name="Wilpiszeski R.L."/>
            <person name="Zhang Z."/>
            <person name="House C.H."/>
        </authorList>
    </citation>
    <scope>NUCLEOTIDE SEQUENCE [LARGE SCALE GENOMIC DNA]</scope>
    <source>
        <strain evidence="3 4">14_S14</strain>
    </source>
</reference>
<feature type="transmembrane region" description="Helical" evidence="2">
    <location>
        <begin position="173"/>
        <end position="194"/>
    </location>
</feature>
<feature type="transmembrane region" description="Helical" evidence="2">
    <location>
        <begin position="206"/>
        <end position="226"/>
    </location>
</feature>
<accession>A0A430UTD2</accession>
<evidence type="ECO:0000313" key="3">
    <source>
        <dbReference type="EMBL" id="RTI11855.1"/>
    </source>
</evidence>
<keyword evidence="2" id="KW-0812">Transmembrane</keyword>
<proteinExistence type="predicted"/>